<dbReference type="InterPro" id="IPR050669">
    <property type="entry name" value="Hemerythrin"/>
</dbReference>
<feature type="domain" description="Hemerythrin-like" evidence="5">
    <location>
        <begin position="11"/>
        <end position="122"/>
    </location>
</feature>
<dbReference type="SUPFAM" id="SSF47188">
    <property type="entry name" value="Hemerythrin-like"/>
    <property type="match status" value="1"/>
</dbReference>
<protein>
    <submittedName>
        <fullName evidence="6">Hemerythrin-like protein</fullName>
    </submittedName>
</protein>
<dbReference type="InterPro" id="IPR012827">
    <property type="entry name" value="Hemerythrin_metal-bd"/>
</dbReference>
<keyword evidence="2" id="KW-0813">Transport</keyword>
<dbReference type="PATRIC" id="fig|1244869.3.peg.1182"/>
<evidence type="ECO:0000256" key="1">
    <source>
        <dbReference type="ARBA" id="ARBA00010587"/>
    </source>
</evidence>
<evidence type="ECO:0000313" key="6">
    <source>
        <dbReference type="EMBL" id="EME70917.1"/>
    </source>
</evidence>
<dbReference type="InterPro" id="IPR016131">
    <property type="entry name" value="Haemerythrin_Fe_BS"/>
</dbReference>
<gene>
    <name evidence="6" type="ORF">H261_05894</name>
</gene>
<comment type="similarity">
    <text evidence="1">Belongs to the hemerythrin family.</text>
</comment>
<dbReference type="eggNOG" id="COG2703">
    <property type="taxonomic scope" value="Bacteria"/>
</dbReference>
<dbReference type="CDD" id="cd12107">
    <property type="entry name" value="Hemerythrin"/>
    <property type="match status" value="1"/>
</dbReference>
<keyword evidence="3" id="KW-0479">Metal-binding</keyword>
<keyword evidence="4" id="KW-0408">Iron</keyword>
<sequence>MVASYSIGHPDLDGDHDRMVAAWRELEASRTLEAAKAAASRLMAEASGHFAREEQFMAQCGYPDLARHKALHMEMAAALRHVLLLPLLGKGGHEDFVLAMRSLMIKWVMAHILGEDSKLAPYVRAQAGSTRRAATGRR</sequence>
<reference evidence="6 7" key="1">
    <citation type="journal article" date="2014" name="Genome Announc.">
        <title>Draft Genome Sequence of Magnetospirillum sp. Strain SO-1, a Freshwater Magnetotactic Bacterium Isolated from the Ol'khovka River, Russia.</title>
        <authorList>
            <person name="Grouzdev D.S."/>
            <person name="Dziuba M.V."/>
            <person name="Sukhacheva M.S."/>
            <person name="Mardanov A.V."/>
            <person name="Beletskiy A.V."/>
            <person name="Kuznetsov B.B."/>
            <person name="Skryabin K.G."/>
        </authorList>
    </citation>
    <scope>NUCLEOTIDE SEQUENCE [LARGE SCALE GENOMIC DNA]</scope>
    <source>
        <strain evidence="6 7">SO-1</strain>
    </source>
</reference>
<proteinExistence type="inferred from homology"/>
<keyword evidence="7" id="KW-1185">Reference proteome</keyword>
<dbReference type="Pfam" id="PF01814">
    <property type="entry name" value="Hemerythrin"/>
    <property type="match status" value="1"/>
</dbReference>
<evidence type="ECO:0000256" key="4">
    <source>
        <dbReference type="ARBA" id="ARBA00023004"/>
    </source>
</evidence>
<dbReference type="AlphaFoldDB" id="M2ZU65"/>
<evidence type="ECO:0000256" key="3">
    <source>
        <dbReference type="ARBA" id="ARBA00022723"/>
    </source>
</evidence>
<dbReference type="OrthoDB" id="7358301at2"/>
<dbReference type="PANTHER" id="PTHR37164:SF1">
    <property type="entry name" value="BACTERIOHEMERYTHRIN"/>
    <property type="match status" value="1"/>
</dbReference>
<dbReference type="PROSITE" id="PS00550">
    <property type="entry name" value="HEMERYTHRINS"/>
    <property type="match status" value="1"/>
</dbReference>
<accession>M2ZU65</accession>
<dbReference type="RefSeq" id="WP_008615389.1">
    <property type="nucleotide sequence ID" value="NZ_AONQ01000011.1"/>
</dbReference>
<organism evidence="6 7">
    <name type="scientific">Paramagnetospirillum caucaseum</name>
    <dbReference type="NCBI Taxonomy" id="1244869"/>
    <lineage>
        <taxon>Bacteria</taxon>
        <taxon>Pseudomonadati</taxon>
        <taxon>Pseudomonadota</taxon>
        <taxon>Alphaproteobacteria</taxon>
        <taxon>Rhodospirillales</taxon>
        <taxon>Magnetospirillaceae</taxon>
        <taxon>Paramagnetospirillum</taxon>
    </lineage>
</organism>
<dbReference type="GO" id="GO:0005344">
    <property type="term" value="F:oxygen carrier activity"/>
    <property type="evidence" value="ECO:0007669"/>
    <property type="project" value="UniProtKB-KW"/>
</dbReference>
<evidence type="ECO:0000256" key="2">
    <source>
        <dbReference type="ARBA" id="ARBA00022621"/>
    </source>
</evidence>
<dbReference type="Proteomes" id="UP000011744">
    <property type="component" value="Unassembled WGS sequence"/>
</dbReference>
<dbReference type="InterPro" id="IPR012312">
    <property type="entry name" value="Hemerythrin-like"/>
</dbReference>
<dbReference type="EMBL" id="AONQ01000011">
    <property type="protein sequence ID" value="EME70917.1"/>
    <property type="molecule type" value="Genomic_DNA"/>
</dbReference>
<name>M2ZU65_9PROT</name>
<dbReference type="GO" id="GO:0046872">
    <property type="term" value="F:metal ion binding"/>
    <property type="evidence" value="ECO:0007669"/>
    <property type="project" value="UniProtKB-KW"/>
</dbReference>
<dbReference type="Gene3D" id="1.20.120.50">
    <property type="entry name" value="Hemerythrin-like"/>
    <property type="match status" value="1"/>
</dbReference>
<comment type="caution">
    <text evidence="6">The sequence shown here is derived from an EMBL/GenBank/DDBJ whole genome shotgun (WGS) entry which is preliminary data.</text>
</comment>
<evidence type="ECO:0000313" key="7">
    <source>
        <dbReference type="Proteomes" id="UP000011744"/>
    </source>
</evidence>
<keyword evidence="2" id="KW-0561">Oxygen transport</keyword>
<dbReference type="InterPro" id="IPR035938">
    <property type="entry name" value="Hemerythrin-like_sf"/>
</dbReference>
<dbReference type="STRING" id="1244869.H261_05894"/>
<dbReference type="NCBIfam" id="TIGR02481">
    <property type="entry name" value="hemeryth_dom"/>
    <property type="match status" value="1"/>
</dbReference>
<dbReference type="PANTHER" id="PTHR37164">
    <property type="entry name" value="BACTERIOHEMERYTHRIN"/>
    <property type="match status" value="1"/>
</dbReference>
<evidence type="ECO:0000259" key="5">
    <source>
        <dbReference type="Pfam" id="PF01814"/>
    </source>
</evidence>